<keyword evidence="4" id="KW-1185">Reference proteome</keyword>
<name>A0ABW2IPI6_9PROT</name>
<comment type="caution">
    <text evidence="3">The sequence shown here is derived from an EMBL/GenBank/DDBJ whole genome shotgun (WGS) entry which is preliminary data.</text>
</comment>
<dbReference type="RefSeq" id="WP_382168792.1">
    <property type="nucleotide sequence ID" value="NZ_JBHTBR010000009.1"/>
</dbReference>
<dbReference type="Proteomes" id="UP001596492">
    <property type="component" value="Unassembled WGS sequence"/>
</dbReference>
<reference evidence="4" key="1">
    <citation type="journal article" date="2019" name="Int. J. Syst. Evol. Microbiol.">
        <title>The Global Catalogue of Microorganisms (GCM) 10K type strain sequencing project: providing services to taxonomists for standard genome sequencing and annotation.</title>
        <authorList>
            <consortium name="The Broad Institute Genomics Platform"/>
            <consortium name="The Broad Institute Genome Sequencing Center for Infectious Disease"/>
            <person name="Wu L."/>
            <person name="Ma J."/>
        </authorList>
    </citation>
    <scope>NUCLEOTIDE SEQUENCE [LARGE SCALE GENOMIC DNA]</scope>
    <source>
        <strain evidence="4">CCUG 51308</strain>
    </source>
</reference>
<dbReference type="EMBL" id="JBHTBR010000009">
    <property type="protein sequence ID" value="MFC7292893.1"/>
    <property type="molecule type" value="Genomic_DNA"/>
</dbReference>
<dbReference type="Pfam" id="PF05016">
    <property type="entry name" value="ParE_toxin"/>
    <property type="match status" value="1"/>
</dbReference>
<proteinExistence type="inferred from homology"/>
<comment type="similarity">
    <text evidence="1">Belongs to the RelE toxin family.</text>
</comment>
<organism evidence="3 4">
    <name type="scientific">Hirschia litorea</name>
    <dbReference type="NCBI Taxonomy" id="1199156"/>
    <lineage>
        <taxon>Bacteria</taxon>
        <taxon>Pseudomonadati</taxon>
        <taxon>Pseudomonadota</taxon>
        <taxon>Alphaproteobacteria</taxon>
        <taxon>Hyphomonadales</taxon>
        <taxon>Hyphomonadaceae</taxon>
        <taxon>Hirschia</taxon>
    </lineage>
</organism>
<protein>
    <submittedName>
        <fullName evidence="3">Type II toxin-antitoxin system RelE/ParE family toxin</fullName>
    </submittedName>
</protein>
<gene>
    <name evidence="3" type="ORF">ACFQS8_14815</name>
</gene>
<dbReference type="InterPro" id="IPR051803">
    <property type="entry name" value="TA_system_RelE-like_toxin"/>
</dbReference>
<dbReference type="PANTHER" id="PTHR33755">
    <property type="entry name" value="TOXIN PARE1-RELATED"/>
    <property type="match status" value="1"/>
</dbReference>
<evidence type="ECO:0000313" key="3">
    <source>
        <dbReference type="EMBL" id="MFC7292893.1"/>
    </source>
</evidence>
<evidence type="ECO:0000256" key="2">
    <source>
        <dbReference type="ARBA" id="ARBA00022649"/>
    </source>
</evidence>
<evidence type="ECO:0000313" key="4">
    <source>
        <dbReference type="Proteomes" id="UP001596492"/>
    </source>
</evidence>
<dbReference type="InterPro" id="IPR007712">
    <property type="entry name" value="RelE/ParE_toxin"/>
</dbReference>
<accession>A0ABW2IPI6</accession>
<evidence type="ECO:0000256" key="1">
    <source>
        <dbReference type="ARBA" id="ARBA00006226"/>
    </source>
</evidence>
<sequence>MPRLIITKPAERQLENIAEWTLKNWGETQVEMYKHDLNMGLMNILEHPRIGQDVSDLKAGLRKLPVEEHFIYYELKDDAVIIHAFLHGRQNPENHL</sequence>
<dbReference type="PANTHER" id="PTHR33755:SF9">
    <property type="entry name" value="TOXIN PARE1"/>
    <property type="match status" value="1"/>
</dbReference>
<dbReference type="InterPro" id="IPR035093">
    <property type="entry name" value="RelE/ParE_toxin_dom_sf"/>
</dbReference>
<dbReference type="Gene3D" id="3.30.2310.20">
    <property type="entry name" value="RelE-like"/>
    <property type="match status" value="1"/>
</dbReference>
<keyword evidence="2" id="KW-1277">Toxin-antitoxin system</keyword>